<protein>
    <recommendedName>
        <fullName evidence="1">Carboxymuconolactone decarboxylase-like domain-containing protein</fullName>
    </recommendedName>
</protein>
<dbReference type="GO" id="GO:0051920">
    <property type="term" value="F:peroxiredoxin activity"/>
    <property type="evidence" value="ECO:0007669"/>
    <property type="project" value="InterPro"/>
</dbReference>
<dbReference type="NCBIfam" id="TIGR00778">
    <property type="entry name" value="ahpD_dom"/>
    <property type="match status" value="1"/>
</dbReference>
<dbReference type="AlphaFoldDB" id="A0A1Q8CA73"/>
<evidence type="ECO:0000313" key="3">
    <source>
        <dbReference type="Proteomes" id="UP000185596"/>
    </source>
</evidence>
<keyword evidence="3" id="KW-1185">Reference proteome</keyword>
<dbReference type="Gene3D" id="1.20.1290.10">
    <property type="entry name" value="AhpD-like"/>
    <property type="match status" value="1"/>
</dbReference>
<evidence type="ECO:0000259" key="1">
    <source>
        <dbReference type="Pfam" id="PF02627"/>
    </source>
</evidence>
<reference evidence="2 3" key="1">
    <citation type="submission" date="2016-12" db="EMBL/GenBank/DDBJ databases">
        <title>The draft genome sequence of Actinophytocola sp. 11-183.</title>
        <authorList>
            <person name="Wang W."/>
            <person name="Yuan L."/>
        </authorList>
    </citation>
    <scope>NUCLEOTIDE SEQUENCE [LARGE SCALE GENOMIC DNA]</scope>
    <source>
        <strain evidence="2 3">11-183</strain>
    </source>
</reference>
<proteinExistence type="predicted"/>
<accession>A0A1Q8CA73</accession>
<organism evidence="2 3">
    <name type="scientific">Actinophytocola xanthii</name>
    <dbReference type="NCBI Taxonomy" id="1912961"/>
    <lineage>
        <taxon>Bacteria</taxon>
        <taxon>Bacillati</taxon>
        <taxon>Actinomycetota</taxon>
        <taxon>Actinomycetes</taxon>
        <taxon>Pseudonocardiales</taxon>
        <taxon>Pseudonocardiaceae</taxon>
    </lineage>
</organism>
<dbReference type="EMBL" id="MSIE01000069">
    <property type="protein sequence ID" value="OLF11277.1"/>
    <property type="molecule type" value="Genomic_DNA"/>
</dbReference>
<dbReference type="STRING" id="1912961.BU204_30590"/>
<dbReference type="SUPFAM" id="SSF69118">
    <property type="entry name" value="AhpD-like"/>
    <property type="match status" value="1"/>
</dbReference>
<dbReference type="InterPro" id="IPR029032">
    <property type="entry name" value="AhpD-like"/>
</dbReference>
<sequence length="343" mass="35703">MAGRVIRTALRSSLNQVRYVTPVHPRAAEGLTARVYRQLERRFGMLAPPVALHSPAPGALAAAWTVLSESLVVTTTVSRAAKEAVATGVSAANTCPYCVEVHTATLGGLVSGVAAEQGDLAALSRWARESTTRAGAAAGPRPFAQSDAPQLIGVAVAFQYLNRVVNVFLGESPLPPRVPRAARGRAAAFVGRVMRGPALRGGRAGEALALLPPADPPADLGWAAADPRIADAFARAVAAVDATDAVPPAVRELVVAEVRDWDGTPPGLSRSWVEDLVEVVPAPDRPAARLALLVAKASYQVDADLVAAYRAGHPADADLVELVSWAALTAARTSPHARVQFSC</sequence>
<dbReference type="InterPro" id="IPR004675">
    <property type="entry name" value="AhpD_core"/>
</dbReference>
<dbReference type="OrthoDB" id="3342615at2"/>
<dbReference type="InterPro" id="IPR003779">
    <property type="entry name" value="CMD-like"/>
</dbReference>
<feature type="domain" description="Carboxymuconolactone decarboxylase-like" evidence="1">
    <location>
        <begin position="60"/>
        <end position="106"/>
    </location>
</feature>
<evidence type="ECO:0000313" key="2">
    <source>
        <dbReference type="EMBL" id="OLF11277.1"/>
    </source>
</evidence>
<dbReference type="Proteomes" id="UP000185596">
    <property type="component" value="Unassembled WGS sequence"/>
</dbReference>
<name>A0A1Q8CA73_9PSEU</name>
<comment type="caution">
    <text evidence="2">The sequence shown here is derived from an EMBL/GenBank/DDBJ whole genome shotgun (WGS) entry which is preliminary data.</text>
</comment>
<dbReference type="Pfam" id="PF02627">
    <property type="entry name" value="CMD"/>
    <property type="match status" value="1"/>
</dbReference>
<dbReference type="RefSeq" id="WP_075129264.1">
    <property type="nucleotide sequence ID" value="NZ_MSIE01000069.1"/>
</dbReference>
<gene>
    <name evidence="2" type="ORF">BU204_30590</name>
</gene>